<evidence type="ECO:0000313" key="2">
    <source>
        <dbReference type="EMBL" id="GFF82197.1"/>
    </source>
</evidence>
<feature type="compositionally biased region" description="Pro residues" evidence="1">
    <location>
        <begin position="1"/>
        <end position="15"/>
    </location>
</feature>
<feature type="region of interest" description="Disordered" evidence="1">
    <location>
        <begin position="1"/>
        <end position="23"/>
    </location>
</feature>
<organism evidence="2 3">
    <name type="scientific">Aspergillus udagawae</name>
    <dbReference type="NCBI Taxonomy" id="91492"/>
    <lineage>
        <taxon>Eukaryota</taxon>
        <taxon>Fungi</taxon>
        <taxon>Dikarya</taxon>
        <taxon>Ascomycota</taxon>
        <taxon>Pezizomycotina</taxon>
        <taxon>Eurotiomycetes</taxon>
        <taxon>Eurotiomycetidae</taxon>
        <taxon>Eurotiales</taxon>
        <taxon>Aspergillaceae</taxon>
        <taxon>Aspergillus</taxon>
        <taxon>Aspergillus subgen. Fumigati</taxon>
    </lineage>
</organism>
<name>A0ABQ1AL35_9EURO</name>
<dbReference type="EMBL" id="BLKG01000026">
    <property type="protein sequence ID" value="GFF82197.1"/>
    <property type="molecule type" value="Genomic_DNA"/>
</dbReference>
<evidence type="ECO:0000313" key="3">
    <source>
        <dbReference type="Proteomes" id="UP000465266"/>
    </source>
</evidence>
<sequence>MMATPATPPTTPPAMAPTFVPDDGEDVAAGVGSIVWVLSDAGVDVNIDADVDTEDPRREVEVAEVVDGWGTAISYKQASTERLGIKNEQPCTRRNHGQLSQPVVQCIAWVCTADIPS</sequence>
<proteinExistence type="predicted"/>
<evidence type="ECO:0000256" key="1">
    <source>
        <dbReference type="SAM" id="MobiDB-lite"/>
    </source>
</evidence>
<keyword evidence="3" id="KW-1185">Reference proteome</keyword>
<reference evidence="2 3" key="1">
    <citation type="submission" date="2020-01" db="EMBL/GenBank/DDBJ databases">
        <title>Draft genome sequence of Aspergillus udagawae IFM 53868.</title>
        <authorList>
            <person name="Takahashi H."/>
            <person name="Yaguchi T."/>
        </authorList>
    </citation>
    <scope>NUCLEOTIDE SEQUENCE [LARGE SCALE GENOMIC DNA]</scope>
    <source>
        <strain evidence="2 3">IFM 53868</strain>
    </source>
</reference>
<protein>
    <submittedName>
        <fullName evidence="2">Uncharacterized protein</fullName>
    </submittedName>
</protein>
<gene>
    <name evidence="2" type="ORF">IFM53868_03391</name>
</gene>
<comment type="caution">
    <text evidence="2">The sequence shown here is derived from an EMBL/GenBank/DDBJ whole genome shotgun (WGS) entry which is preliminary data.</text>
</comment>
<accession>A0ABQ1AL35</accession>
<dbReference type="Proteomes" id="UP000465266">
    <property type="component" value="Unassembled WGS sequence"/>
</dbReference>